<sequence length="63" mass="7138">MDNTLFEDSSLKSLPLSYYSRPVIKLETIMLEYSLCAGSTELRSGSNTDEYVPQIEQWDSDLG</sequence>
<comment type="caution">
    <text evidence="1">The sequence shown here is derived from an EMBL/GenBank/DDBJ whole genome shotgun (WGS) entry which is preliminary data.</text>
</comment>
<proteinExistence type="predicted"/>
<protein>
    <submittedName>
        <fullName evidence="1">Uncharacterized protein</fullName>
    </submittedName>
</protein>
<accession>A0ABP8R1E3</accession>
<dbReference type="Proteomes" id="UP001500394">
    <property type="component" value="Unassembled WGS sequence"/>
</dbReference>
<evidence type="ECO:0000313" key="2">
    <source>
        <dbReference type="Proteomes" id="UP001500394"/>
    </source>
</evidence>
<organism evidence="1 2">
    <name type="scientific">Sphingobacterium thermophilum</name>
    <dbReference type="NCBI Taxonomy" id="768534"/>
    <lineage>
        <taxon>Bacteria</taxon>
        <taxon>Pseudomonadati</taxon>
        <taxon>Bacteroidota</taxon>
        <taxon>Sphingobacteriia</taxon>
        <taxon>Sphingobacteriales</taxon>
        <taxon>Sphingobacteriaceae</taxon>
        <taxon>Sphingobacterium</taxon>
    </lineage>
</organism>
<dbReference type="EMBL" id="BAABGR010000015">
    <property type="protein sequence ID" value="GAA4515473.1"/>
    <property type="molecule type" value="Genomic_DNA"/>
</dbReference>
<name>A0ABP8R1E3_9SPHI</name>
<dbReference type="RefSeq" id="WP_345066445.1">
    <property type="nucleotide sequence ID" value="NZ_BAABGR010000015.1"/>
</dbReference>
<reference evidence="2" key="1">
    <citation type="journal article" date="2019" name="Int. J. Syst. Evol. Microbiol.">
        <title>The Global Catalogue of Microorganisms (GCM) 10K type strain sequencing project: providing services to taxonomists for standard genome sequencing and annotation.</title>
        <authorList>
            <consortium name="The Broad Institute Genomics Platform"/>
            <consortium name="The Broad Institute Genome Sequencing Center for Infectious Disease"/>
            <person name="Wu L."/>
            <person name="Ma J."/>
        </authorList>
    </citation>
    <scope>NUCLEOTIDE SEQUENCE [LARGE SCALE GENOMIC DNA]</scope>
    <source>
        <strain evidence="2">JCM 17858</strain>
    </source>
</reference>
<gene>
    <name evidence="1" type="ORF">GCM10023173_13320</name>
</gene>
<evidence type="ECO:0000313" key="1">
    <source>
        <dbReference type="EMBL" id="GAA4515473.1"/>
    </source>
</evidence>
<keyword evidence="2" id="KW-1185">Reference proteome</keyword>